<dbReference type="PhylomeDB" id="A0A0D2WQC0"/>
<dbReference type="OMA" id="VWKHDDP"/>
<protein>
    <recommendedName>
        <fullName evidence="7">DNA polymerase V</fullName>
    </recommendedName>
</protein>
<feature type="region of interest" description="Disordered" evidence="4">
    <location>
        <begin position="119"/>
        <end position="196"/>
    </location>
</feature>
<feature type="compositionally biased region" description="Low complexity" evidence="4">
    <location>
        <begin position="1570"/>
        <end position="1580"/>
    </location>
</feature>
<dbReference type="InterPro" id="IPR007015">
    <property type="entry name" value="DNA_pol_V/MYBBP1A"/>
</dbReference>
<dbReference type="eggNOG" id="KOG1926">
    <property type="taxonomic scope" value="Eukaryota"/>
</dbReference>
<name>A0A0D2WQC0_CAPO3</name>
<feature type="compositionally biased region" description="Low complexity" evidence="4">
    <location>
        <begin position="886"/>
        <end position="898"/>
    </location>
</feature>
<feature type="compositionally biased region" description="Low complexity" evidence="4">
    <location>
        <begin position="1622"/>
        <end position="1638"/>
    </location>
</feature>
<evidence type="ECO:0000313" key="5">
    <source>
        <dbReference type="EMBL" id="KJE93835.1"/>
    </source>
</evidence>
<gene>
    <name evidence="5" type="ORF">CAOG_004566</name>
</gene>
<dbReference type="RefSeq" id="XP_004347313.1">
    <property type="nucleotide sequence ID" value="XM_004347263.2"/>
</dbReference>
<reference evidence="6" key="1">
    <citation type="submission" date="2011-02" db="EMBL/GenBank/DDBJ databases">
        <title>The Genome Sequence of Capsaspora owczarzaki ATCC 30864.</title>
        <authorList>
            <person name="Russ C."/>
            <person name="Cuomo C."/>
            <person name="Burger G."/>
            <person name="Gray M.W."/>
            <person name="Holland P.W.H."/>
            <person name="King N."/>
            <person name="Lang F.B.F."/>
            <person name="Roger A.J."/>
            <person name="Ruiz-Trillo I."/>
            <person name="Young S.K."/>
            <person name="Zeng Q."/>
            <person name="Gargeya S."/>
            <person name="Alvarado L."/>
            <person name="Berlin A."/>
            <person name="Chapman S.B."/>
            <person name="Chen Z."/>
            <person name="Freedman E."/>
            <person name="Gellesch M."/>
            <person name="Goldberg J."/>
            <person name="Griggs A."/>
            <person name="Gujja S."/>
            <person name="Heilman E."/>
            <person name="Heiman D."/>
            <person name="Howarth C."/>
            <person name="Mehta T."/>
            <person name="Neiman D."/>
            <person name="Pearson M."/>
            <person name="Roberts A."/>
            <person name="Saif S."/>
            <person name="Shea T."/>
            <person name="Shenoy N."/>
            <person name="Sisk P."/>
            <person name="Stolte C."/>
            <person name="Sykes S."/>
            <person name="White J."/>
            <person name="Yandava C."/>
            <person name="Haas B."/>
            <person name="Nusbaum C."/>
            <person name="Birren B."/>
        </authorList>
    </citation>
    <scope>NUCLEOTIDE SEQUENCE</scope>
    <source>
        <strain evidence="6">ATCC 30864</strain>
    </source>
</reference>
<feature type="compositionally biased region" description="Acidic residues" evidence="4">
    <location>
        <begin position="152"/>
        <end position="192"/>
    </location>
</feature>
<sequence length="1644" mass="176064">MKPVKPAQAQGGRPGLVVASASNLLQHYNNLASLEEKVRTAAATSLVEGLRVAQGTHEATRLKAGSAASAGAHGASAASGKPAISAAAAAAAAAAAVAGGSAAGAKAAASHMATKANAAPAKANAKSATGARDAHNTKSGASQADRSKAAEGDDDEDDQDEGDNEPAEGDVDDDDDDDDQDQDDEDDDDDDDDRHLSADVNYALRRLIRGVASSREGARQGFALGLTLLLRTFHQIELARVVRLMDEQLVDPTAPYSTASPSMLSRAAPGTPQEIKDALFGRVFALLSILRSDRIASDPAVLAETVPNATAVTVSDGPAASSHARNSSSGNDSDDSGATSSSSSDDDDDDDNAAGRMKSASAVRTPAAHHKTATVAVTHMPIVTRIASDLIHMLQKKSYVREICCQGLILLVRTTPASVISAQLVPTLAPFLANASEFGPEVVAVSLALQRWAPQACDGLLGQWKHARVVHPANFAKLATMLAESTDVAHPRVHIVWQLVLDELTLPASQAASTKAGKQQKSGAAPTPSADNLITDFWTVVVEGTLFGSTHERKFLGFKLFEMFLARLQPSQVALVFTRQFIRSLITNAAGKHTLLHKAARSALDALVEIVNKSNDQTTRSAVLAQLLGKQGNLRFDSLTGTKTVERLIVGSDLGGVKAHAEFAMQQFLVCVISDDESSTVLESAQPTPADAATDKVRRIQARREWAIDQLLMIVRNGRIPKDEALLLSIARFLLAHGLFNLSGSGSAPFPEASHVPTPALTASTHTSVLQRFSSVLAELSSMTPPKEEGAAAPTSRQLQQLEGTMASGDFWVQQLAADASTLISWNHVSAGAAKTKTPTKSKSSGAASITLTPATEFAPEMLTARESALAIAATLHARAAELEEAPTTAPSAPRTPSKNAVKSAEHNRQLRAQCRAFELLFLHLSVLVLSSPAESVDILDELEHVYEETLAHNVGAKKNAKKPKSGEDEAGDAPNPLDVLCDIMISFLSKPSSLMRNVVMQVFRVFCDQLTETSLQLFLDVLEVRDSKTGESDLFELQDSDQLMQLDENDDGNAGDHEHDDSDDDHHDEDEEEGDSIAQHARMDVDRHHKAADSDDESVLSFGSDDEEDNSDLDESDPEGEVDDEFRRKILAALGPAASKKAHSVQPNGDQKPKAGSKNGKAKPVEPESDSSDEELFDDDAMVQFDEALARVFREKRNLAVERRDAKRDMLHLKMKVIDLLEIFIRKQSANPLVLDLILPFLVTIRRTFGSRQFAGVSERLDLLFKSKLSKIKPYPKTPALNLEHAHDILKNIMSEALHAPTVAHVSLCTSAMLLVLRVLIGNDAASEVSPLKTRGQRKTDASAEEESSDDFGSLDRAIVEPLLRNALNNLMHKKGTRLYPSMFEELIQRYPQVGWLLAEDLVAATTSANTAFRITQAYGLLGLLMKQKLFIVAHPDRLVEISRSIQLASAAAIREYVQNNEQQQLRAKHMREMLRFAQMNLNILKQHQVSLHDAFDVNECVSAVEALLDSSLCEQSTAVRSIAQQLLAGLRSSKPSESGNARASQKRPAEPAAPTAPAATPKKVRVEAPSTPAPASKTPAKHDAVSKPPKGLNTPVQAAPATPAAVKSQKRAAEQHDARAPATPSAAAAPATPASSKKPRKQ</sequence>
<feature type="region of interest" description="Disordered" evidence="4">
    <location>
        <begin position="313"/>
        <end position="370"/>
    </location>
</feature>
<dbReference type="GO" id="GO:0005730">
    <property type="term" value="C:nucleolus"/>
    <property type="evidence" value="ECO:0007669"/>
    <property type="project" value="InterPro"/>
</dbReference>
<dbReference type="SUPFAM" id="SSF48371">
    <property type="entry name" value="ARM repeat"/>
    <property type="match status" value="1"/>
</dbReference>
<evidence type="ECO:0000313" key="6">
    <source>
        <dbReference type="Proteomes" id="UP000008743"/>
    </source>
</evidence>
<feature type="region of interest" description="Disordered" evidence="4">
    <location>
        <begin position="883"/>
        <end position="906"/>
    </location>
</feature>
<dbReference type="InterPro" id="IPR016024">
    <property type="entry name" value="ARM-type_fold"/>
</dbReference>
<evidence type="ECO:0008006" key="7">
    <source>
        <dbReference type="Google" id="ProtNLM"/>
    </source>
</evidence>
<dbReference type="GO" id="GO:0003677">
    <property type="term" value="F:DNA binding"/>
    <property type="evidence" value="ECO:0007669"/>
    <property type="project" value="InterPro"/>
</dbReference>
<keyword evidence="6" id="KW-1185">Reference proteome</keyword>
<feature type="compositionally biased region" description="Low complexity" evidence="4">
    <location>
        <begin position="1596"/>
        <end position="1608"/>
    </location>
</feature>
<feature type="region of interest" description="Disordered" evidence="4">
    <location>
        <begin position="1137"/>
        <end position="1178"/>
    </location>
</feature>
<feature type="region of interest" description="Disordered" evidence="4">
    <location>
        <begin position="1532"/>
        <end position="1644"/>
    </location>
</feature>
<dbReference type="Proteomes" id="UP000008743">
    <property type="component" value="Unassembled WGS sequence"/>
</dbReference>
<comment type="similarity">
    <text evidence="2">Belongs to the MYBBP1A family.</text>
</comment>
<keyword evidence="3" id="KW-0539">Nucleus</keyword>
<dbReference type="PANTHER" id="PTHR13213">
    <property type="entry name" value="MYB-BINDING PROTEIN 1A FAMILY MEMBER"/>
    <property type="match status" value="1"/>
</dbReference>
<feature type="compositionally biased region" description="Acidic residues" evidence="4">
    <location>
        <begin position="1095"/>
        <end position="1123"/>
    </location>
</feature>
<dbReference type="FunCoup" id="A0A0D2WQC0">
    <property type="interactions" value="375"/>
</dbReference>
<evidence type="ECO:0000256" key="1">
    <source>
        <dbReference type="ARBA" id="ARBA00004123"/>
    </source>
</evidence>
<dbReference type="Pfam" id="PF04931">
    <property type="entry name" value="DNA_pol_phi"/>
    <property type="match status" value="3"/>
</dbReference>
<dbReference type="EMBL" id="KE346366">
    <property type="protein sequence ID" value="KJE93835.1"/>
    <property type="molecule type" value="Genomic_DNA"/>
</dbReference>
<dbReference type="STRING" id="595528.A0A0D2WQC0"/>
<feature type="compositionally biased region" description="Polar residues" evidence="4">
    <location>
        <begin position="1535"/>
        <end position="1545"/>
    </location>
</feature>
<feature type="compositionally biased region" description="Low complexity" evidence="4">
    <location>
        <begin position="1552"/>
        <end position="1563"/>
    </location>
</feature>
<feature type="compositionally biased region" description="Low complexity" evidence="4">
    <location>
        <begin position="326"/>
        <end position="343"/>
    </location>
</feature>
<feature type="compositionally biased region" description="Acidic residues" evidence="4">
    <location>
        <begin position="1168"/>
        <end position="1178"/>
    </location>
</feature>
<evidence type="ECO:0000256" key="4">
    <source>
        <dbReference type="SAM" id="MobiDB-lite"/>
    </source>
</evidence>
<dbReference type="PANTHER" id="PTHR13213:SF2">
    <property type="entry name" value="MYB-BINDING PROTEIN 1A"/>
    <property type="match status" value="1"/>
</dbReference>
<evidence type="ECO:0000256" key="3">
    <source>
        <dbReference type="ARBA" id="ARBA00023242"/>
    </source>
</evidence>
<feature type="region of interest" description="Disordered" evidence="4">
    <location>
        <begin position="1332"/>
        <end position="1351"/>
    </location>
</feature>
<dbReference type="OrthoDB" id="342531at2759"/>
<comment type="subcellular location">
    <subcellularLocation>
        <location evidence="1">Nucleus</location>
    </subcellularLocation>
</comment>
<feature type="compositionally biased region" description="Basic and acidic residues" evidence="4">
    <location>
        <begin position="1082"/>
        <end position="1094"/>
    </location>
</feature>
<evidence type="ECO:0000256" key="2">
    <source>
        <dbReference type="ARBA" id="ARBA00006809"/>
    </source>
</evidence>
<feature type="compositionally biased region" description="Acidic residues" evidence="4">
    <location>
        <begin position="1062"/>
        <end position="1076"/>
    </location>
</feature>
<dbReference type="GO" id="GO:0006355">
    <property type="term" value="P:regulation of DNA-templated transcription"/>
    <property type="evidence" value="ECO:0007669"/>
    <property type="project" value="InterPro"/>
</dbReference>
<feature type="region of interest" description="Disordered" evidence="4">
    <location>
        <begin position="1040"/>
        <end position="1123"/>
    </location>
</feature>
<dbReference type="InParanoid" id="A0A0D2WQC0"/>
<feature type="compositionally biased region" description="Low complexity" evidence="4">
    <location>
        <begin position="119"/>
        <end position="131"/>
    </location>
</feature>
<organism evidence="5 6">
    <name type="scientific">Capsaspora owczarzaki (strain ATCC 30864)</name>
    <dbReference type="NCBI Taxonomy" id="595528"/>
    <lineage>
        <taxon>Eukaryota</taxon>
        <taxon>Filasterea</taxon>
        <taxon>Capsaspora</taxon>
    </lineage>
</organism>
<proteinExistence type="inferred from homology"/>
<accession>A0A0D2WQC0</accession>